<evidence type="ECO:0000256" key="7">
    <source>
        <dbReference type="ARBA" id="ARBA00022679"/>
    </source>
</evidence>
<dbReference type="PANTHER" id="PTHR11579">
    <property type="entry name" value="PROTEIN-L-ISOASPARTATE O-METHYLTRANSFERASE"/>
    <property type="match status" value="1"/>
</dbReference>
<evidence type="ECO:0000256" key="12">
    <source>
        <dbReference type="SAM" id="MobiDB-lite"/>
    </source>
</evidence>
<evidence type="ECO:0000313" key="13">
    <source>
        <dbReference type="EMBL" id="MEE2041319.1"/>
    </source>
</evidence>
<dbReference type="GO" id="GO:0032259">
    <property type="term" value="P:methylation"/>
    <property type="evidence" value="ECO:0007669"/>
    <property type="project" value="UniProtKB-KW"/>
</dbReference>
<evidence type="ECO:0000256" key="3">
    <source>
        <dbReference type="ARBA" id="ARBA00011890"/>
    </source>
</evidence>
<proteinExistence type="inferred from homology"/>
<dbReference type="InterPro" id="IPR029063">
    <property type="entry name" value="SAM-dependent_MTases_sf"/>
</dbReference>
<organism evidence="13 14">
    <name type="scientific">Nocardiopsis codii</name>
    <dbReference type="NCBI Taxonomy" id="3065942"/>
    <lineage>
        <taxon>Bacteria</taxon>
        <taxon>Bacillati</taxon>
        <taxon>Actinomycetota</taxon>
        <taxon>Actinomycetes</taxon>
        <taxon>Streptosporangiales</taxon>
        <taxon>Nocardiopsidaceae</taxon>
        <taxon>Nocardiopsis</taxon>
    </lineage>
</organism>
<comment type="caution">
    <text evidence="13">The sequence shown here is derived from an EMBL/GenBank/DDBJ whole genome shotgun (WGS) entry which is preliminary data.</text>
</comment>
<keyword evidence="14" id="KW-1185">Reference proteome</keyword>
<evidence type="ECO:0000256" key="6">
    <source>
        <dbReference type="ARBA" id="ARBA00022603"/>
    </source>
</evidence>
<gene>
    <name evidence="13" type="ORF">Q8791_29250</name>
</gene>
<dbReference type="SUPFAM" id="SSF53335">
    <property type="entry name" value="S-adenosyl-L-methionine-dependent methyltransferases"/>
    <property type="match status" value="1"/>
</dbReference>
<dbReference type="Proteomes" id="UP001356095">
    <property type="component" value="Unassembled WGS sequence"/>
</dbReference>
<reference evidence="13 14" key="1">
    <citation type="submission" date="2023-08" db="EMBL/GenBank/DDBJ databases">
        <authorList>
            <person name="Girao M."/>
            <person name="Carvalho M.F."/>
        </authorList>
    </citation>
    <scope>NUCLEOTIDE SEQUENCE [LARGE SCALE GENOMIC DNA]</scope>
    <source>
        <strain evidence="13 14">CT-R113</strain>
    </source>
</reference>
<dbReference type="EMBL" id="JAUZMY010000046">
    <property type="protein sequence ID" value="MEE2041319.1"/>
    <property type="molecule type" value="Genomic_DNA"/>
</dbReference>
<dbReference type="GO" id="GO:0008168">
    <property type="term" value="F:methyltransferase activity"/>
    <property type="evidence" value="ECO:0007669"/>
    <property type="project" value="UniProtKB-KW"/>
</dbReference>
<feature type="region of interest" description="Disordered" evidence="12">
    <location>
        <begin position="74"/>
        <end position="95"/>
    </location>
</feature>
<evidence type="ECO:0000256" key="10">
    <source>
        <dbReference type="ARBA" id="ARBA00031323"/>
    </source>
</evidence>
<evidence type="ECO:0000256" key="5">
    <source>
        <dbReference type="ARBA" id="ARBA00022490"/>
    </source>
</evidence>
<keyword evidence="6 13" id="KW-0489">Methyltransferase</keyword>
<dbReference type="CDD" id="cd02440">
    <property type="entry name" value="AdoMet_MTases"/>
    <property type="match status" value="1"/>
</dbReference>
<dbReference type="InterPro" id="IPR000682">
    <property type="entry name" value="PCMT"/>
</dbReference>
<evidence type="ECO:0000256" key="1">
    <source>
        <dbReference type="ARBA" id="ARBA00004496"/>
    </source>
</evidence>
<protein>
    <recommendedName>
        <fullName evidence="4">Protein-L-isoaspartate O-methyltransferase</fullName>
        <ecNumber evidence="3">2.1.1.77</ecNumber>
    </recommendedName>
    <alternativeName>
        <fullName evidence="11">L-isoaspartyl protein carboxyl methyltransferase</fullName>
    </alternativeName>
    <alternativeName>
        <fullName evidence="9">Protein L-isoaspartyl methyltransferase</fullName>
    </alternativeName>
    <alternativeName>
        <fullName evidence="10">Protein-beta-aspartate methyltransferase</fullName>
    </alternativeName>
</protein>
<evidence type="ECO:0000256" key="2">
    <source>
        <dbReference type="ARBA" id="ARBA00005369"/>
    </source>
</evidence>
<feature type="compositionally biased region" description="Basic and acidic residues" evidence="12">
    <location>
        <begin position="254"/>
        <end position="266"/>
    </location>
</feature>
<dbReference type="Gene3D" id="3.40.50.150">
    <property type="entry name" value="Vaccinia Virus protein VP39"/>
    <property type="match status" value="1"/>
</dbReference>
<keyword evidence="7" id="KW-0808">Transferase</keyword>
<evidence type="ECO:0000256" key="4">
    <source>
        <dbReference type="ARBA" id="ARBA00013346"/>
    </source>
</evidence>
<dbReference type="PANTHER" id="PTHR11579:SF0">
    <property type="entry name" value="PROTEIN-L-ISOASPARTATE(D-ASPARTATE) O-METHYLTRANSFERASE"/>
    <property type="match status" value="1"/>
</dbReference>
<accession>A0ABU7KGG3</accession>
<evidence type="ECO:0000256" key="8">
    <source>
        <dbReference type="ARBA" id="ARBA00022691"/>
    </source>
</evidence>
<keyword evidence="8" id="KW-0949">S-adenosyl-L-methionine</keyword>
<evidence type="ECO:0000313" key="14">
    <source>
        <dbReference type="Proteomes" id="UP001356095"/>
    </source>
</evidence>
<sequence length="384" mass="41100">MTPQNDGGPPTSEELRARMVAAMDATGRVAEAFSTVPRHRFLPERIRPLMSQEWVNRADDPDAWAELVHRDEPVVTQTDDGAPGGPGVPSSSSSMPSVMARMIEAAGIGPGMRVLEVGTGTGYNAALLGELVGSAGRVTTVEVDGALADRARGVLSDAGYTVRVVSGDGADGCPEDAPFDAVIATCAVTRVPAAWLSQNRRGGVVVTPWTPNAALPGGLMARLEVGRGWAEGLFAGGTSFMLMRSQRWGGGAGHDPRSEPEDVREVADDPRRVVLDERCGPQLAMMVPAWRWGVDWPNGTDGDHRVWLSSLDRPAWARLHANGRVEQAGQRRLWDEIETAHAWWSERGSPAITGYGLTVEGDGEHRVWLGDPDGPSWVQEVPGV</sequence>
<comment type="subcellular location">
    <subcellularLocation>
        <location evidence="1">Cytoplasm</location>
    </subcellularLocation>
</comment>
<evidence type="ECO:0000256" key="11">
    <source>
        <dbReference type="ARBA" id="ARBA00031350"/>
    </source>
</evidence>
<dbReference type="Pfam" id="PF01135">
    <property type="entry name" value="PCMT"/>
    <property type="match status" value="1"/>
</dbReference>
<comment type="similarity">
    <text evidence="2">Belongs to the methyltransferase superfamily. L-isoaspartyl/D-aspartyl protein methyltransferase family.</text>
</comment>
<feature type="region of interest" description="Disordered" evidence="12">
    <location>
        <begin position="247"/>
        <end position="266"/>
    </location>
</feature>
<name>A0ABU7KGG3_9ACTN</name>
<dbReference type="EC" id="2.1.1.77" evidence="3"/>
<keyword evidence="5" id="KW-0963">Cytoplasm</keyword>
<evidence type="ECO:0000256" key="9">
    <source>
        <dbReference type="ARBA" id="ARBA00030757"/>
    </source>
</evidence>
<dbReference type="RefSeq" id="WP_330095078.1">
    <property type="nucleotide sequence ID" value="NZ_JAUZMY010000046.1"/>
</dbReference>